<dbReference type="CDD" id="cd00118">
    <property type="entry name" value="LysM"/>
    <property type="match status" value="1"/>
</dbReference>
<dbReference type="InterPro" id="IPR018392">
    <property type="entry name" value="LysM"/>
</dbReference>
<reference evidence="4 5" key="1">
    <citation type="submission" date="2019-10" db="EMBL/GenBank/DDBJ databases">
        <authorList>
            <person name="Palmer J.M."/>
        </authorList>
    </citation>
    <scope>NUCLEOTIDE SEQUENCE [LARGE SCALE GENOMIC DNA]</scope>
    <source>
        <strain evidence="4 5">TWF696</strain>
    </source>
</reference>
<comment type="caution">
    <text evidence="4">The sequence shown here is derived from an EMBL/GenBank/DDBJ whole genome shotgun (WGS) entry which is preliminary data.</text>
</comment>
<evidence type="ECO:0000256" key="2">
    <source>
        <dbReference type="SAM" id="SignalP"/>
    </source>
</evidence>
<proteinExistence type="predicted"/>
<feature type="compositionally biased region" description="Low complexity" evidence="1">
    <location>
        <begin position="101"/>
        <end position="138"/>
    </location>
</feature>
<name>A0AAV9UQ66_9PEZI</name>
<evidence type="ECO:0000313" key="5">
    <source>
        <dbReference type="Proteomes" id="UP001375240"/>
    </source>
</evidence>
<dbReference type="Gene3D" id="3.10.350.10">
    <property type="entry name" value="LysM domain"/>
    <property type="match status" value="1"/>
</dbReference>
<gene>
    <name evidence="4" type="ORF">TWF696_007986</name>
</gene>
<dbReference type="Proteomes" id="UP001375240">
    <property type="component" value="Unassembled WGS sequence"/>
</dbReference>
<keyword evidence="2" id="KW-0732">Signal</keyword>
<dbReference type="PROSITE" id="PS51782">
    <property type="entry name" value="LYSM"/>
    <property type="match status" value="1"/>
</dbReference>
<keyword evidence="5" id="KW-1185">Reference proteome</keyword>
<dbReference type="AlphaFoldDB" id="A0AAV9UQ66"/>
<dbReference type="InterPro" id="IPR036779">
    <property type="entry name" value="LysM_dom_sf"/>
</dbReference>
<accession>A0AAV9UQ66</accession>
<sequence>MRFLCYTVAAAVLTSLVSSRPASQAATPDKPDQTEPNEAPNCDYWYIAEAAEETCFTIARDTGLSLVLLFEWNPALKDDCFSVKPGWGYCINASEAPPRPTTSAVSTTTTTTTSATTSNKTTATSTTTPAKTTTSTTTSNKITTTTTTLIKITTTTTTSTTKSTTTLSTTTGVVWATFTPEKFPPKSGESSQCAEKVTGQGQLAYAALGGKLNHAVAQACAKIVPGAAKWLEKGNAYYSPVTVDNQTIKFYVKIWLGGFEVPRDLCLKQMTALVKECAYGNPAAWTYGGCSYSDDLNLQACIFPTVRDASTP</sequence>
<organism evidence="4 5">
    <name type="scientific">Orbilia brochopaga</name>
    <dbReference type="NCBI Taxonomy" id="3140254"/>
    <lineage>
        <taxon>Eukaryota</taxon>
        <taxon>Fungi</taxon>
        <taxon>Dikarya</taxon>
        <taxon>Ascomycota</taxon>
        <taxon>Pezizomycotina</taxon>
        <taxon>Orbiliomycetes</taxon>
        <taxon>Orbiliales</taxon>
        <taxon>Orbiliaceae</taxon>
        <taxon>Orbilia</taxon>
    </lineage>
</organism>
<dbReference type="EMBL" id="JAVHNQ010000006">
    <property type="protein sequence ID" value="KAK6344347.1"/>
    <property type="molecule type" value="Genomic_DNA"/>
</dbReference>
<protein>
    <recommendedName>
        <fullName evidence="3">LysM domain-containing protein</fullName>
    </recommendedName>
</protein>
<evidence type="ECO:0000256" key="1">
    <source>
        <dbReference type="SAM" id="MobiDB-lite"/>
    </source>
</evidence>
<feature type="chain" id="PRO_5043429529" description="LysM domain-containing protein" evidence="2">
    <location>
        <begin position="20"/>
        <end position="312"/>
    </location>
</feature>
<evidence type="ECO:0000259" key="3">
    <source>
        <dbReference type="PROSITE" id="PS51782"/>
    </source>
</evidence>
<feature type="signal peptide" evidence="2">
    <location>
        <begin position="1"/>
        <end position="19"/>
    </location>
</feature>
<feature type="domain" description="LysM" evidence="3">
    <location>
        <begin position="44"/>
        <end position="91"/>
    </location>
</feature>
<feature type="region of interest" description="Disordered" evidence="1">
    <location>
        <begin position="95"/>
        <end position="138"/>
    </location>
</feature>
<evidence type="ECO:0000313" key="4">
    <source>
        <dbReference type="EMBL" id="KAK6344347.1"/>
    </source>
</evidence>